<protein>
    <recommendedName>
        <fullName evidence="15">Riboflavin biosynthesis protein</fullName>
    </recommendedName>
    <domain>
        <recommendedName>
            <fullName evidence="15">Riboflavin kinase</fullName>
            <ecNumber evidence="15">2.7.1.26</ecNumber>
        </recommendedName>
        <alternativeName>
            <fullName evidence="15">Flavokinase</fullName>
        </alternativeName>
    </domain>
    <domain>
        <recommendedName>
            <fullName evidence="15">FMN adenylyltransferase</fullName>
            <ecNumber evidence="15">2.7.7.2</ecNumber>
        </recommendedName>
        <alternativeName>
            <fullName evidence="15">FAD pyrophosphorylase</fullName>
        </alternativeName>
        <alternativeName>
            <fullName evidence="15">FAD synthase</fullName>
        </alternativeName>
    </domain>
</protein>
<keyword evidence="4 15" id="KW-0285">Flavoprotein</keyword>
<evidence type="ECO:0000256" key="11">
    <source>
        <dbReference type="ARBA" id="ARBA00022840"/>
    </source>
</evidence>
<dbReference type="GO" id="GO:0009398">
    <property type="term" value="P:FMN biosynthetic process"/>
    <property type="evidence" value="ECO:0007669"/>
    <property type="project" value="UniProtKB-UniRule"/>
</dbReference>
<dbReference type="SMART" id="SM00904">
    <property type="entry name" value="Flavokinase"/>
    <property type="match status" value="1"/>
</dbReference>
<dbReference type="EC" id="2.7.1.26" evidence="15"/>
<keyword evidence="7 15" id="KW-0548">Nucleotidyltransferase</keyword>
<dbReference type="EMBL" id="AP026866">
    <property type="protein sequence ID" value="BDS08994.1"/>
    <property type="molecule type" value="Genomic_DNA"/>
</dbReference>
<evidence type="ECO:0000256" key="14">
    <source>
        <dbReference type="ARBA" id="ARBA00049494"/>
    </source>
</evidence>
<evidence type="ECO:0000313" key="17">
    <source>
        <dbReference type="EMBL" id="BDS08994.1"/>
    </source>
</evidence>
<dbReference type="SUPFAM" id="SSF52374">
    <property type="entry name" value="Nucleotidylyl transferase"/>
    <property type="match status" value="1"/>
</dbReference>
<dbReference type="InterPro" id="IPR002606">
    <property type="entry name" value="Riboflavin_kinase_bac"/>
</dbReference>
<evidence type="ECO:0000256" key="7">
    <source>
        <dbReference type="ARBA" id="ARBA00022695"/>
    </source>
</evidence>
<keyword evidence="10 15" id="KW-0274">FAD</keyword>
<sequence length="311" mass="34062">METIHSLEELRSVNGPLHLALGVFDGVHIGHQAVIGAAVDAAKSGGGIAGVLTFDPHPIRVLAPQVAPQRILASLTHKKELLSDLGVDLLVVIPFTPEFAELDAQSFLDDMNDACEDLRTLAMGEDWKFGNRRSGDVNLLRSFGQQNGIDVRALGAIMLDGERVSSTRIRQAIRDGNLTAAAAMLGREYTVLGTVVEGRKLGRQLGFPTANLRAHNEQLPSDGVWAVDVALKDGSIHRGAGNLGMRPTVENGEERRMLEVHLLGYSGDLYGQDMEVRFLQRVRDEKKFDSLDELKAQIDRDVEFCRSFEES</sequence>
<dbReference type="EC" id="2.7.7.2" evidence="15"/>
<comment type="catalytic activity">
    <reaction evidence="14 15">
        <text>FMN + ATP + H(+) = FAD + diphosphate</text>
        <dbReference type="Rhea" id="RHEA:17237"/>
        <dbReference type="ChEBI" id="CHEBI:15378"/>
        <dbReference type="ChEBI" id="CHEBI:30616"/>
        <dbReference type="ChEBI" id="CHEBI:33019"/>
        <dbReference type="ChEBI" id="CHEBI:57692"/>
        <dbReference type="ChEBI" id="CHEBI:58210"/>
        <dbReference type="EC" id="2.7.7.2"/>
    </reaction>
</comment>
<dbReference type="Pfam" id="PF06574">
    <property type="entry name" value="FAD_syn"/>
    <property type="match status" value="1"/>
</dbReference>
<organism evidence="17">
    <name type="scientific">Oceaniferula spumae</name>
    <dbReference type="NCBI Taxonomy" id="2979115"/>
    <lineage>
        <taxon>Bacteria</taxon>
        <taxon>Pseudomonadati</taxon>
        <taxon>Verrucomicrobiota</taxon>
        <taxon>Verrucomicrobiia</taxon>
        <taxon>Verrucomicrobiales</taxon>
        <taxon>Verrucomicrobiaceae</taxon>
        <taxon>Oceaniferula</taxon>
    </lineage>
</organism>
<reference evidence="17" key="1">
    <citation type="submission" date="2024-07" db="EMBL/GenBank/DDBJ databases">
        <title>Complete genome sequence of Verrucomicrobiaceae bacterium NT6N.</title>
        <authorList>
            <person name="Huang C."/>
            <person name="Takami H."/>
            <person name="Hamasaki K."/>
        </authorList>
    </citation>
    <scope>NUCLEOTIDE SEQUENCE</scope>
    <source>
        <strain evidence="17">NT6N</strain>
    </source>
</reference>
<evidence type="ECO:0000256" key="12">
    <source>
        <dbReference type="ARBA" id="ARBA00023268"/>
    </source>
</evidence>
<comment type="similarity">
    <text evidence="15">Belongs to the ribF family.</text>
</comment>
<evidence type="ECO:0000256" key="13">
    <source>
        <dbReference type="ARBA" id="ARBA00047880"/>
    </source>
</evidence>
<evidence type="ECO:0000256" key="10">
    <source>
        <dbReference type="ARBA" id="ARBA00022827"/>
    </source>
</evidence>
<dbReference type="SUPFAM" id="SSF82114">
    <property type="entry name" value="Riboflavin kinase-like"/>
    <property type="match status" value="1"/>
</dbReference>
<comment type="pathway">
    <text evidence="3 15">Cofactor biosynthesis; FMN biosynthesis; FMN from riboflavin (ATP route): step 1/1.</text>
</comment>
<dbReference type="NCBIfam" id="NF004162">
    <property type="entry name" value="PRK05627.1-5"/>
    <property type="match status" value="1"/>
</dbReference>
<comment type="function">
    <text evidence="1">Catalyzes the phosphorylation of riboflavin to FMN followed by the adenylation of FMN to FAD.</text>
</comment>
<dbReference type="GO" id="GO:0006747">
    <property type="term" value="P:FAD biosynthetic process"/>
    <property type="evidence" value="ECO:0007669"/>
    <property type="project" value="UniProtKB-UniRule"/>
</dbReference>
<keyword evidence="12" id="KW-0511">Multifunctional enzyme</keyword>
<dbReference type="InterPro" id="IPR014729">
    <property type="entry name" value="Rossmann-like_a/b/a_fold"/>
</dbReference>
<comment type="pathway">
    <text evidence="2 15">Cofactor biosynthesis; FAD biosynthesis; FAD from FMN: step 1/1.</text>
</comment>
<dbReference type="PIRSF" id="PIRSF004491">
    <property type="entry name" value="FAD_Synth"/>
    <property type="match status" value="1"/>
</dbReference>
<keyword evidence="11 15" id="KW-0067">ATP-binding</keyword>
<accession>A0AAT9FSM0</accession>
<dbReference type="Gene3D" id="3.40.50.620">
    <property type="entry name" value="HUPs"/>
    <property type="match status" value="1"/>
</dbReference>
<dbReference type="InterPro" id="IPR023468">
    <property type="entry name" value="Riboflavin_kinase"/>
</dbReference>
<evidence type="ECO:0000256" key="1">
    <source>
        <dbReference type="ARBA" id="ARBA00002121"/>
    </source>
</evidence>
<keyword evidence="6 15" id="KW-0808">Transferase</keyword>
<dbReference type="KEGG" id="osu:NT6N_40340"/>
<evidence type="ECO:0000256" key="9">
    <source>
        <dbReference type="ARBA" id="ARBA00022777"/>
    </source>
</evidence>
<keyword evidence="9 15" id="KW-0418">Kinase</keyword>
<gene>
    <name evidence="17" type="primary">ribF</name>
    <name evidence="17" type="ORF">NT6N_40340</name>
</gene>
<dbReference type="GO" id="GO:0009231">
    <property type="term" value="P:riboflavin biosynthetic process"/>
    <property type="evidence" value="ECO:0007669"/>
    <property type="project" value="InterPro"/>
</dbReference>
<dbReference type="FunFam" id="3.40.50.620:FF:000021">
    <property type="entry name" value="Riboflavin biosynthesis protein"/>
    <property type="match status" value="1"/>
</dbReference>
<dbReference type="InterPro" id="IPR015864">
    <property type="entry name" value="FAD_synthase"/>
</dbReference>
<dbReference type="GO" id="GO:0003919">
    <property type="term" value="F:FMN adenylyltransferase activity"/>
    <property type="evidence" value="ECO:0007669"/>
    <property type="project" value="UniProtKB-UniRule"/>
</dbReference>
<evidence type="ECO:0000259" key="16">
    <source>
        <dbReference type="SMART" id="SM00904"/>
    </source>
</evidence>
<dbReference type="PANTHER" id="PTHR22749">
    <property type="entry name" value="RIBOFLAVIN KINASE/FMN ADENYLYLTRANSFERASE"/>
    <property type="match status" value="1"/>
</dbReference>
<evidence type="ECO:0000256" key="2">
    <source>
        <dbReference type="ARBA" id="ARBA00004726"/>
    </source>
</evidence>
<dbReference type="InterPro" id="IPR015865">
    <property type="entry name" value="Riboflavin_kinase_bac/euk"/>
</dbReference>
<comment type="catalytic activity">
    <reaction evidence="13 15">
        <text>riboflavin + ATP = FMN + ADP + H(+)</text>
        <dbReference type="Rhea" id="RHEA:14357"/>
        <dbReference type="ChEBI" id="CHEBI:15378"/>
        <dbReference type="ChEBI" id="CHEBI:30616"/>
        <dbReference type="ChEBI" id="CHEBI:57986"/>
        <dbReference type="ChEBI" id="CHEBI:58210"/>
        <dbReference type="ChEBI" id="CHEBI:456216"/>
        <dbReference type="EC" id="2.7.1.26"/>
    </reaction>
</comment>
<evidence type="ECO:0000256" key="5">
    <source>
        <dbReference type="ARBA" id="ARBA00022643"/>
    </source>
</evidence>
<proteinExistence type="inferred from homology"/>
<evidence type="ECO:0000256" key="6">
    <source>
        <dbReference type="ARBA" id="ARBA00022679"/>
    </source>
</evidence>
<dbReference type="InterPro" id="IPR023465">
    <property type="entry name" value="Riboflavin_kinase_dom_sf"/>
</dbReference>
<dbReference type="CDD" id="cd02064">
    <property type="entry name" value="FAD_synthetase_N"/>
    <property type="match status" value="1"/>
</dbReference>
<feature type="domain" description="Riboflavin kinase" evidence="16">
    <location>
        <begin position="184"/>
        <end position="310"/>
    </location>
</feature>
<dbReference type="Pfam" id="PF01687">
    <property type="entry name" value="Flavokinase"/>
    <property type="match status" value="1"/>
</dbReference>
<dbReference type="NCBIfam" id="NF004160">
    <property type="entry name" value="PRK05627.1-3"/>
    <property type="match status" value="1"/>
</dbReference>
<evidence type="ECO:0000256" key="4">
    <source>
        <dbReference type="ARBA" id="ARBA00022630"/>
    </source>
</evidence>
<dbReference type="GO" id="GO:0005524">
    <property type="term" value="F:ATP binding"/>
    <property type="evidence" value="ECO:0007669"/>
    <property type="project" value="UniProtKB-UniRule"/>
</dbReference>
<evidence type="ECO:0000256" key="3">
    <source>
        <dbReference type="ARBA" id="ARBA00005201"/>
    </source>
</evidence>
<keyword evidence="8 15" id="KW-0547">Nucleotide-binding</keyword>
<keyword evidence="5 15" id="KW-0288">FMN</keyword>
<dbReference type="NCBIfam" id="TIGR00083">
    <property type="entry name" value="ribF"/>
    <property type="match status" value="1"/>
</dbReference>
<dbReference type="Gene3D" id="2.40.30.30">
    <property type="entry name" value="Riboflavin kinase-like"/>
    <property type="match status" value="1"/>
</dbReference>
<dbReference type="PANTHER" id="PTHR22749:SF6">
    <property type="entry name" value="RIBOFLAVIN KINASE"/>
    <property type="match status" value="1"/>
</dbReference>
<evidence type="ECO:0000256" key="15">
    <source>
        <dbReference type="PIRNR" id="PIRNR004491"/>
    </source>
</evidence>
<dbReference type="GO" id="GO:0008531">
    <property type="term" value="F:riboflavin kinase activity"/>
    <property type="evidence" value="ECO:0007669"/>
    <property type="project" value="UniProtKB-UniRule"/>
</dbReference>
<dbReference type="AlphaFoldDB" id="A0AAT9FSM0"/>
<name>A0AAT9FSM0_9BACT</name>
<evidence type="ECO:0000256" key="8">
    <source>
        <dbReference type="ARBA" id="ARBA00022741"/>
    </source>
</evidence>